<accession>A0A2P7SDJ4</accession>
<dbReference type="InterPro" id="IPR010985">
    <property type="entry name" value="Ribbon_hlx_hlx"/>
</dbReference>
<keyword evidence="2" id="KW-1185">Reference proteome</keyword>
<dbReference type="RefSeq" id="WP_106772269.1">
    <property type="nucleotide sequence ID" value="NZ_PXYK01000009.1"/>
</dbReference>
<dbReference type="SUPFAM" id="SSF47598">
    <property type="entry name" value="Ribbon-helix-helix"/>
    <property type="match status" value="1"/>
</dbReference>
<dbReference type="InterPro" id="IPR013321">
    <property type="entry name" value="Arc_rbn_hlx_hlx"/>
</dbReference>
<reference evidence="1 2" key="1">
    <citation type="submission" date="2018-03" db="EMBL/GenBank/DDBJ databases">
        <title>The draft genome of Mesorhizobium sp. 6GN-30.</title>
        <authorList>
            <person name="Liu L."/>
            <person name="Li L."/>
            <person name="Wang T."/>
            <person name="Zhang X."/>
            <person name="Liang L."/>
        </authorList>
    </citation>
    <scope>NUCLEOTIDE SEQUENCE [LARGE SCALE GENOMIC DNA]</scope>
    <source>
        <strain evidence="1 2">6GN30</strain>
    </source>
</reference>
<evidence type="ECO:0000313" key="1">
    <source>
        <dbReference type="EMBL" id="PSJ60533.1"/>
    </source>
</evidence>
<protein>
    <submittedName>
        <fullName evidence="1">Uncharacterized protein</fullName>
    </submittedName>
</protein>
<dbReference type="GO" id="GO:0006355">
    <property type="term" value="P:regulation of DNA-templated transcription"/>
    <property type="evidence" value="ECO:0007669"/>
    <property type="project" value="InterPro"/>
</dbReference>
<dbReference type="AlphaFoldDB" id="A0A2P7SDJ4"/>
<dbReference type="Proteomes" id="UP000241229">
    <property type="component" value="Unassembled WGS sequence"/>
</dbReference>
<name>A0A2P7SDJ4_9HYPH</name>
<comment type="caution">
    <text evidence="1">The sequence shown here is derived from an EMBL/GenBank/DDBJ whole genome shotgun (WGS) entry which is preliminary data.</text>
</comment>
<dbReference type="Gene3D" id="1.10.1220.10">
    <property type="entry name" value="Met repressor-like"/>
    <property type="match status" value="1"/>
</dbReference>
<organism evidence="1 2">
    <name type="scientific">Kumtagia ephedrae</name>
    <dbReference type="NCBI Taxonomy" id="2116701"/>
    <lineage>
        <taxon>Bacteria</taxon>
        <taxon>Pseudomonadati</taxon>
        <taxon>Pseudomonadota</taxon>
        <taxon>Alphaproteobacteria</taxon>
        <taxon>Hyphomicrobiales</taxon>
        <taxon>Phyllobacteriaceae</taxon>
        <taxon>Kumtagia</taxon>
    </lineage>
</organism>
<dbReference type="EMBL" id="PXYK01000009">
    <property type="protein sequence ID" value="PSJ60533.1"/>
    <property type="molecule type" value="Genomic_DNA"/>
</dbReference>
<proteinExistence type="predicted"/>
<evidence type="ECO:0000313" key="2">
    <source>
        <dbReference type="Proteomes" id="UP000241229"/>
    </source>
</evidence>
<sequence length="62" mass="6918">MAKTHPLGFRIEPDIKEALTVAAKEDHRSVSSLVELIIAKWLRENGYLAGQPHRSLRPALDA</sequence>
<gene>
    <name evidence="1" type="ORF">C7I84_11185</name>
</gene>
<dbReference type="OrthoDB" id="7875466at2"/>